<dbReference type="KEGG" id="cic:CICLE_v10013534mg"/>
<name>V4S2G7_CITCL</name>
<keyword evidence="2" id="KW-1185">Reference proteome</keyword>
<dbReference type="Proteomes" id="UP000030687">
    <property type="component" value="Unassembled WGS sequence"/>
</dbReference>
<dbReference type="Pfam" id="PF14223">
    <property type="entry name" value="Retrotran_gag_2"/>
    <property type="match status" value="1"/>
</dbReference>
<proteinExistence type="predicted"/>
<accession>V4S2G7</accession>
<gene>
    <name evidence="1" type="ORF">CICLE_v10013534mg</name>
</gene>
<dbReference type="AlphaFoldDB" id="V4S2G7"/>
<dbReference type="OMA" id="GIQQHIM"/>
<dbReference type="InParanoid" id="V4S2G7"/>
<protein>
    <submittedName>
        <fullName evidence="1">Uncharacterized protein</fullName>
    </submittedName>
</protein>
<organism evidence="1 2">
    <name type="scientific">Citrus clementina</name>
    <name type="common">Clementine</name>
    <name type="synonym">Citrus deliciosa x Citrus sinensis</name>
    <dbReference type="NCBI Taxonomy" id="85681"/>
    <lineage>
        <taxon>Eukaryota</taxon>
        <taxon>Viridiplantae</taxon>
        <taxon>Streptophyta</taxon>
        <taxon>Embryophyta</taxon>
        <taxon>Tracheophyta</taxon>
        <taxon>Spermatophyta</taxon>
        <taxon>Magnoliopsida</taxon>
        <taxon>eudicotyledons</taxon>
        <taxon>Gunneridae</taxon>
        <taxon>Pentapetalae</taxon>
        <taxon>rosids</taxon>
        <taxon>malvids</taxon>
        <taxon>Sapindales</taxon>
        <taxon>Rutaceae</taxon>
        <taxon>Aurantioideae</taxon>
        <taxon>Citrus</taxon>
    </lineage>
</organism>
<dbReference type="PANTHER" id="PTHR35317">
    <property type="entry name" value="OS04G0629600 PROTEIN"/>
    <property type="match status" value="1"/>
</dbReference>
<evidence type="ECO:0000313" key="1">
    <source>
        <dbReference type="EMBL" id="ESR41563.1"/>
    </source>
</evidence>
<dbReference type="Gramene" id="ESR41563">
    <property type="protein sequence ID" value="ESR41563"/>
    <property type="gene ID" value="CICLE_v10013534mg"/>
</dbReference>
<dbReference type="PANTHER" id="PTHR35317:SF10">
    <property type="entry name" value="RNA-DIRECTED DNA POLYMERASE"/>
    <property type="match status" value="1"/>
</dbReference>
<sequence>MNVANNIKSTIMKIEGAKEYMEFLKERSQFESVDKSLVGALMGTLTTCKFDSTRTMHQYVTEMIDTTIKLRSIGMEVSENFLVQFIINYLPFKYGAFQIFFQNLYMWM</sequence>
<evidence type="ECO:0000313" key="2">
    <source>
        <dbReference type="Proteomes" id="UP000030687"/>
    </source>
</evidence>
<dbReference type="EMBL" id="KI536861">
    <property type="protein sequence ID" value="ESR41563.1"/>
    <property type="molecule type" value="Genomic_DNA"/>
</dbReference>
<dbReference type="eggNOG" id="ENOG502RYQ7">
    <property type="taxonomic scope" value="Eukaryota"/>
</dbReference>
<reference evidence="1 2" key="1">
    <citation type="submission" date="2013-10" db="EMBL/GenBank/DDBJ databases">
        <authorList>
            <consortium name="International Citrus Genome Consortium"/>
            <person name="Jenkins J."/>
            <person name="Schmutz J."/>
            <person name="Prochnik S."/>
            <person name="Rokhsar D."/>
            <person name="Gmitter F."/>
            <person name="Ollitrault P."/>
            <person name="Machado M."/>
            <person name="Talon M."/>
            <person name="Wincker P."/>
            <person name="Jaillon O."/>
            <person name="Morgante M."/>
        </authorList>
    </citation>
    <scope>NUCLEOTIDE SEQUENCE</scope>
    <source>
        <strain evidence="2">cv. Clemenules</strain>
    </source>
</reference>